<protein>
    <submittedName>
        <fullName evidence="1">Uncharacterized protein</fullName>
    </submittedName>
</protein>
<dbReference type="RefSeq" id="WP_022530868.1">
    <property type="nucleotide sequence ID" value="NZ_KI271612.1"/>
</dbReference>
<evidence type="ECO:0000313" key="1">
    <source>
        <dbReference type="EMBL" id="ERL63821.1"/>
    </source>
</evidence>
<proteinExistence type="predicted"/>
<gene>
    <name evidence="1" type="ORF">L248_2114</name>
</gene>
<accession>U4TGE6</accession>
<dbReference type="AlphaFoldDB" id="U4TGE6"/>
<dbReference type="OrthoDB" id="2322185at2"/>
<evidence type="ECO:0000313" key="2">
    <source>
        <dbReference type="Proteomes" id="UP000030647"/>
    </source>
</evidence>
<sequence length="62" mass="7346">MTEEQIFKVFAAKTRREKLDYLIDMTYKDPQTINLQSCVMTEDEITKWCVETAKEFTNFVSS</sequence>
<keyword evidence="2" id="KW-1185">Reference proteome</keyword>
<dbReference type="HOGENOM" id="CLU_2898653_0_0_9"/>
<dbReference type="STRING" id="1231336.L248_2114"/>
<dbReference type="EMBL" id="KI271612">
    <property type="protein sequence ID" value="ERL63821.1"/>
    <property type="molecule type" value="Genomic_DNA"/>
</dbReference>
<name>U4TGE6_9LACO</name>
<reference evidence="2" key="1">
    <citation type="journal article" date="2013" name="Genome Announc.">
        <title>Whole-Genome Sequencing of Lactobacillus shenzhenensis Strain LY-73T.</title>
        <authorList>
            <person name="Lin Z."/>
            <person name="Liu Z."/>
            <person name="Yang R."/>
            <person name="Zou Y."/>
            <person name="Wan D."/>
            <person name="Chen J."/>
            <person name="Guo M."/>
            <person name="Zhao J."/>
            <person name="Fang C."/>
            <person name="Yang R."/>
            <person name="Liu F."/>
        </authorList>
    </citation>
    <scope>NUCLEOTIDE SEQUENCE [LARGE SCALE GENOMIC DNA]</scope>
    <source>
        <strain evidence="2">LY-73</strain>
    </source>
</reference>
<organism evidence="1 2">
    <name type="scientific">Schleiferilactobacillus shenzhenensis LY-73</name>
    <dbReference type="NCBI Taxonomy" id="1231336"/>
    <lineage>
        <taxon>Bacteria</taxon>
        <taxon>Bacillati</taxon>
        <taxon>Bacillota</taxon>
        <taxon>Bacilli</taxon>
        <taxon>Lactobacillales</taxon>
        <taxon>Lactobacillaceae</taxon>
        <taxon>Schleiferilactobacillus</taxon>
    </lineage>
</organism>
<dbReference type="Proteomes" id="UP000030647">
    <property type="component" value="Unassembled WGS sequence"/>
</dbReference>